<keyword evidence="2 4" id="KW-0808">Transferase</keyword>
<evidence type="ECO:0000313" key="5">
    <source>
        <dbReference type="EMBL" id="RYU11769.1"/>
    </source>
</evidence>
<comment type="similarity">
    <text evidence="1 4">Belongs to the glycerate kinase type-1 family.</text>
</comment>
<evidence type="ECO:0000313" key="6">
    <source>
        <dbReference type="Proteomes" id="UP000291189"/>
    </source>
</evidence>
<dbReference type="PANTHER" id="PTHR21599:SF0">
    <property type="entry name" value="GLYCERATE KINASE"/>
    <property type="match status" value="1"/>
</dbReference>
<dbReference type="GO" id="GO:0008887">
    <property type="term" value="F:glycerate kinase activity"/>
    <property type="evidence" value="ECO:0007669"/>
    <property type="project" value="UniProtKB-UniRule"/>
</dbReference>
<dbReference type="InterPro" id="IPR004381">
    <property type="entry name" value="Glycerate_kinase"/>
</dbReference>
<dbReference type="Gene3D" id="3.40.50.10350">
    <property type="entry name" value="Glycerate kinase, domain 1"/>
    <property type="match status" value="1"/>
</dbReference>
<dbReference type="Gene3D" id="3.90.1510.10">
    <property type="entry name" value="Glycerate kinase, domain 2"/>
    <property type="match status" value="1"/>
</dbReference>
<accession>A0A4Q5J2P7</accession>
<protein>
    <submittedName>
        <fullName evidence="5">Glycerate kinase</fullName>
    </submittedName>
</protein>
<reference evidence="5 6" key="1">
    <citation type="submission" date="2019-01" db="EMBL/GenBank/DDBJ databases">
        <title>Nocardioides guangzhouensis sp. nov., an actinobacterium isolated from soil.</title>
        <authorList>
            <person name="Fu Y."/>
            <person name="Cai Y."/>
            <person name="Lin Z."/>
            <person name="Chen P."/>
        </authorList>
    </citation>
    <scope>NUCLEOTIDE SEQUENCE [LARGE SCALE GENOMIC DNA]</scope>
    <source>
        <strain evidence="5 6">NBRC 105384</strain>
    </source>
</reference>
<dbReference type="EMBL" id="SDPU01000022">
    <property type="protein sequence ID" value="RYU11769.1"/>
    <property type="molecule type" value="Genomic_DNA"/>
</dbReference>
<organism evidence="5 6">
    <name type="scientific">Nocardioides iriomotensis</name>
    <dbReference type="NCBI Taxonomy" id="715784"/>
    <lineage>
        <taxon>Bacteria</taxon>
        <taxon>Bacillati</taxon>
        <taxon>Actinomycetota</taxon>
        <taxon>Actinomycetes</taxon>
        <taxon>Propionibacteriales</taxon>
        <taxon>Nocardioidaceae</taxon>
        <taxon>Nocardioides</taxon>
    </lineage>
</organism>
<gene>
    <name evidence="5" type="ORF">ETU37_10865</name>
</gene>
<evidence type="ECO:0000256" key="3">
    <source>
        <dbReference type="ARBA" id="ARBA00022777"/>
    </source>
</evidence>
<dbReference type="InterPro" id="IPR036129">
    <property type="entry name" value="Glycerate_kinase_sf"/>
</dbReference>
<dbReference type="RefSeq" id="WP_129987356.1">
    <property type="nucleotide sequence ID" value="NZ_SDPU01000022.1"/>
</dbReference>
<dbReference type="GO" id="GO:0031388">
    <property type="term" value="P:organic acid phosphorylation"/>
    <property type="evidence" value="ECO:0007669"/>
    <property type="project" value="UniProtKB-UniRule"/>
</dbReference>
<comment type="caution">
    <text evidence="5">The sequence shown here is derived from an EMBL/GenBank/DDBJ whole genome shotgun (WGS) entry which is preliminary data.</text>
</comment>
<dbReference type="PANTHER" id="PTHR21599">
    <property type="entry name" value="GLYCERATE KINASE"/>
    <property type="match status" value="1"/>
</dbReference>
<sequence length="373" mass="36828">MPRVLVAPDKFKGSLTALGVAEAVAAGVRRHRPDAEVGALPVADGGDGTLDAALANGFERVDVVVSGPTGDPVRTAYARRGDTAVVEMADACGLSRLPGGTLQGLTASSRGLGDAVAAALDAGCREVVVGIGGSASTDGGAGLVSALGAVLLDEDGGVLPDGGAALARLHALDLTDLHPALRETTLVVACDVDNPLTGPRGAAAVYGPQKGLTPDDVPVLDAALTRWADLVGDATGADRRDTPGAGAAGGVGFAAVALLGATLCPGITLMLDLLGFGDVVGGYDLVVTGEGSLDEQSLHGKAPIGVAEASGKHGVPVVAVCGRRLLDTEALEAAGIGAAYALLDVEPDAATCMSDAARLLEVLGERIAARHLG</sequence>
<keyword evidence="3 4" id="KW-0418">Kinase</keyword>
<dbReference type="AlphaFoldDB" id="A0A4Q5J2P7"/>
<dbReference type="NCBIfam" id="TIGR00045">
    <property type="entry name" value="glycerate kinase"/>
    <property type="match status" value="1"/>
</dbReference>
<dbReference type="InterPro" id="IPR018193">
    <property type="entry name" value="Glyc_kinase_flavodox-like_fold"/>
</dbReference>
<evidence type="ECO:0000256" key="1">
    <source>
        <dbReference type="ARBA" id="ARBA00006284"/>
    </source>
</evidence>
<dbReference type="Pfam" id="PF02595">
    <property type="entry name" value="Gly_kinase"/>
    <property type="match status" value="1"/>
</dbReference>
<keyword evidence="6" id="KW-1185">Reference proteome</keyword>
<dbReference type="Proteomes" id="UP000291189">
    <property type="component" value="Unassembled WGS sequence"/>
</dbReference>
<dbReference type="InterPro" id="IPR018197">
    <property type="entry name" value="Glycerate_kinase_RE-like"/>
</dbReference>
<dbReference type="PIRSF" id="PIRSF006078">
    <property type="entry name" value="GlxK"/>
    <property type="match status" value="1"/>
</dbReference>
<evidence type="ECO:0000256" key="2">
    <source>
        <dbReference type="ARBA" id="ARBA00022679"/>
    </source>
</evidence>
<name>A0A4Q5J2P7_9ACTN</name>
<evidence type="ECO:0000256" key="4">
    <source>
        <dbReference type="PIRNR" id="PIRNR006078"/>
    </source>
</evidence>
<proteinExistence type="inferred from homology"/>
<dbReference type="SUPFAM" id="SSF110738">
    <property type="entry name" value="Glycerate kinase I"/>
    <property type="match status" value="1"/>
</dbReference>
<dbReference type="OrthoDB" id="9774290at2"/>